<dbReference type="PROSITE" id="PS00867">
    <property type="entry name" value="CPSASE_2"/>
    <property type="match status" value="1"/>
</dbReference>
<dbReference type="PANTHER" id="PTHR18866:SF126">
    <property type="entry name" value="BIOTIN CARBOXYLASE"/>
    <property type="match status" value="1"/>
</dbReference>
<feature type="domain" description="Lipoyl-binding" evidence="8">
    <location>
        <begin position="568"/>
        <end position="643"/>
    </location>
</feature>
<dbReference type="Pfam" id="PF02785">
    <property type="entry name" value="Biotin_carb_C"/>
    <property type="match status" value="1"/>
</dbReference>
<comment type="cofactor">
    <cofactor evidence="1">
        <name>biotin</name>
        <dbReference type="ChEBI" id="CHEBI:57586"/>
    </cofactor>
</comment>
<dbReference type="PROSITE" id="PS50979">
    <property type="entry name" value="BC"/>
    <property type="match status" value="1"/>
</dbReference>
<keyword evidence="4 6" id="KW-0067">ATP-binding</keyword>
<dbReference type="PANTHER" id="PTHR18866">
    <property type="entry name" value="CARBOXYLASE:PYRUVATE/ACETYL-COA/PROPIONYL-COA CARBOXYLASE"/>
    <property type="match status" value="1"/>
</dbReference>
<dbReference type="PROSITE" id="PS50975">
    <property type="entry name" value="ATP_GRASP"/>
    <property type="match status" value="1"/>
</dbReference>
<evidence type="ECO:0000259" key="8">
    <source>
        <dbReference type="PROSITE" id="PS50968"/>
    </source>
</evidence>
<dbReference type="SMART" id="SM00878">
    <property type="entry name" value="Biotin_carb_C"/>
    <property type="match status" value="1"/>
</dbReference>
<dbReference type="SUPFAM" id="SSF52440">
    <property type="entry name" value="PreATP-grasp domain"/>
    <property type="match status" value="1"/>
</dbReference>
<evidence type="ECO:0000256" key="3">
    <source>
        <dbReference type="ARBA" id="ARBA00022741"/>
    </source>
</evidence>
<evidence type="ECO:0000313" key="11">
    <source>
        <dbReference type="EMBL" id="MCY4728360.1"/>
    </source>
</evidence>
<evidence type="ECO:0000256" key="7">
    <source>
        <dbReference type="SAM" id="Coils"/>
    </source>
</evidence>
<evidence type="ECO:0000256" key="1">
    <source>
        <dbReference type="ARBA" id="ARBA00001953"/>
    </source>
</evidence>
<keyword evidence="12" id="KW-1185">Reference proteome</keyword>
<accession>A0ABT4CHB2</accession>
<evidence type="ECO:0000259" key="10">
    <source>
        <dbReference type="PROSITE" id="PS50979"/>
    </source>
</evidence>
<evidence type="ECO:0000256" key="4">
    <source>
        <dbReference type="ARBA" id="ARBA00022840"/>
    </source>
</evidence>
<keyword evidence="2" id="KW-0436">Ligase</keyword>
<dbReference type="InterPro" id="IPR005481">
    <property type="entry name" value="BC-like_N"/>
</dbReference>
<dbReference type="InterPro" id="IPR016185">
    <property type="entry name" value="PreATP-grasp_dom_sf"/>
</dbReference>
<name>A0ABT4CHB2_9ACTN</name>
<evidence type="ECO:0000256" key="2">
    <source>
        <dbReference type="ARBA" id="ARBA00022598"/>
    </source>
</evidence>
<dbReference type="Pfam" id="PF00364">
    <property type="entry name" value="Biotin_lipoyl"/>
    <property type="match status" value="1"/>
</dbReference>
<dbReference type="InterPro" id="IPR005479">
    <property type="entry name" value="CPAse_ATP-bd"/>
</dbReference>
<sequence length="650" mass="69303">MIQRLLVANRGEIARRVFATCRRLGIETVAVHSDADAGLPFVAEADRAVRLPGNAPADTYLRIDLILDAARTSGADAIHPGYGFLSENADFARAVIDAGLTWVGPPPEAIEAMGDKVRAKEIAEKAGVPVLSAPTSPTEADLPLLVKASAGGGGRGMRVVRTLDRLEAEIEAARAEAESAFGDGTVFVEPYVEAGRHVEVQVVSSGARTISIGTRDCSVQRRHQKVVEEAPAPGLPAATEAAMCEAAERLARDIGYRGAGTVEFLYDPATDRWFFLEMNTRLQVEHPVTELTHDGELVESQLAVAEVPDLDLTPRPRTGHAIEVRLYAEDAAYVPQSGRLVTFDLPSDGAFLPMAGFGVRVDSGFASGDEVSTFYDAMLAKVVAWAPTREQAIRMLVAALRRARIHGVTTNRDQLVDILTDPVFVAGEMTTTWLESRPIPAESPGDSPSSDRATLVAGALMLAADDAARRTVQQGVPAAWRNVVSQPQRTTFEGHDPVEWWGTRDGFVVDGVAVLEVSPTHARLEVDGVARRWDGLIAVDRRSATREIYVDGPDRSVRLREVPRFTDPADAVASGSLLAPMPGTVVAVKVAVGDAVAAGDVVLVLEAMKMQHTVTAPHDGTVTEINVEPGSQVASGEVLAVVAEEAEGEA</sequence>
<proteinExistence type="predicted"/>
<dbReference type="CDD" id="cd06850">
    <property type="entry name" value="biotinyl_domain"/>
    <property type="match status" value="1"/>
</dbReference>
<evidence type="ECO:0000313" key="12">
    <source>
        <dbReference type="Proteomes" id="UP001074726"/>
    </source>
</evidence>
<keyword evidence="7" id="KW-0175">Coiled coil</keyword>
<dbReference type="SUPFAM" id="SSF51230">
    <property type="entry name" value="Single hybrid motif"/>
    <property type="match status" value="1"/>
</dbReference>
<dbReference type="InterPro" id="IPR050856">
    <property type="entry name" value="Biotin_carboxylase_complex"/>
</dbReference>
<dbReference type="Gene3D" id="3.30.470.20">
    <property type="entry name" value="ATP-grasp fold, B domain"/>
    <property type="match status" value="1"/>
</dbReference>
<reference evidence="11" key="1">
    <citation type="submission" date="2022-08" db="EMBL/GenBank/DDBJ databases">
        <title>Genome sequencing of Nocardioides sp. STR2.</title>
        <authorList>
            <person name="So Y."/>
        </authorList>
    </citation>
    <scope>NUCLEOTIDE SEQUENCE</scope>
    <source>
        <strain evidence="11">STR2</strain>
    </source>
</reference>
<dbReference type="InterPro" id="IPR011053">
    <property type="entry name" value="Single_hybrid_motif"/>
</dbReference>
<dbReference type="InterPro" id="IPR011761">
    <property type="entry name" value="ATP-grasp"/>
</dbReference>
<dbReference type="PROSITE" id="PS00188">
    <property type="entry name" value="BIOTIN"/>
    <property type="match status" value="1"/>
</dbReference>
<feature type="domain" description="Biotin carboxylation" evidence="10">
    <location>
        <begin position="1"/>
        <end position="439"/>
    </location>
</feature>
<dbReference type="Gene3D" id="2.40.50.100">
    <property type="match status" value="1"/>
</dbReference>
<dbReference type="InterPro" id="IPR005482">
    <property type="entry name" value="Biotin_COase_C"/>
</dbReference>
<keyword evidence="3 6" id="KW-0547">Nucleotide-binding</keyword>
<evidence type="ECO:0000256" key="5">
    <source>
        <dbReference type="ARBA" id="ARBA00023267"/>
    </source>
</evidence>
<evidence type="ECO:0000259" key="9">
    <source>
        <dbReference type="PROSITE" id="PS50975"/>
    </source>
</evidence>
<dbReference type="Pfam" id="PF00289">
    <property type="entry name" value="Biotin_carb_N"/>
    <property type="match status" value="1"/>
</dbReference>
<dbReference type="InterPro" id="IPR001882">
    <property type="entry name" value="Biotin_BS"/>
</dbReference>
<evidence type="ECO:0000256" key="6">
    <source>
        <dbReference type="PROSITE-ProRule" id="PRU00409"/>
    </source>
</evidence>
<dbReference type="RefSeq" id="WP_268113347.1">
    <property type="nucleotide sequence ID" value="NZ_JAPPUX010000005.1"/>
</dbReference>
<feature type="coiled-coil region" evidence="7">
    <location>
        <begin position="156"/>
        <end position="183"/>
    </location>
</feature>
<dbReference type="EMBL" id="JAPPUX010000005">
    <property type="protein sequence ID" value="MCY4728360.1"/>
    <property type="molecule type" value="Genomic_DNA"/>
</dbReference>
<dbReference type="InterPro" id="IPR000089">
    <property type="entry name" value="Biotin_lipoyl"/>
</dbReference>
<dbReference type="Proteomes" id="UP001074726">
    <property type="component" value="Unassembled WGS sequence"/>
</dbReference>
<keyword evidence="5" id="KW-0092">Biotin</keyword>
<protein>
    <submittedName>
        <fullName evidence="11">ATP-grasp domain-containing protein</fullName>
    </submittedName>
</protein>
<gene>
    <name evidence="11" type="ORF">NYO98_18915</name>
</gene>
<dbReference type="InterPro" id="IPR011764">
    <property type="entry name" value="Biotin_carboxylation_dom"/>
</dbReference>
<dbReference type="SUPFAM" id="SSF56059">
    <property type="entry name" value="Glutathione synthetase ATP-binding domain-like"/>
    <property type="match status" value="1"/>
</dbReference>
<organism evidence="11 12">
    <name type="scientific">Nocardioides pini</name>
    <dbReference type="NCBI Taxonomy" id="2975053"/>
    <lineage>
        <taxon>Bacteria</taxon>
        <taxon>Bacillati</taxon>
        <taxon>Actinomycetota</taxon>
        <taxon>Actinomycetes</taxon>
        <taxon>Propionibacteriales</taxon>
        <taxon>Nocardioidaceae</taxon>
        <taxon>Nocardioides</taxon>
    </lineage>
</organism>
<comment type="caution">
    <text evidence="11">The sequence shown here is derived from an EMBL/GenBank/DDBJ whole genome shotgun (WGS) entry which is preliminary data.</text>
</comment>
<dbReference type="Pfam" id="PF02786">
    <property type="entry name" value="CPSase_L_D2"/>
    <property type="match status" value="1"/>
</dbReference>
<dbReference type="InterPro" id="IPR011054">
    <property type="entry name" value="Rudment_hybrid_motif"/>
</dbReference>
<dbReference type="PROSITE" id="PS50968">
    <property type="entry name" value="BIOTINYL_LIPOYL"/>
    <property type="match status" value="1"/>
</dbReference>
<feature type="domain" description="ATP-grasp" evidence="9">
    <location>
        <begin position="120"/>
        <end position="306"/>
    </location>
</feature>
<dbReference type="SUPFAM" id="SSF51246">
    <property type="entry name" value="Rudiment single hybrid motif"/>
    <property type="match status" value="1"/>
</dbReference>